<reference evidence="1" key="1">
    <citation type="submission" date="2019-12" db="EMBL/GenBank/DDBJ databases">
        <title>Comparative genomics gives insights into the taxonomy of the Azoarcus-Aromatoleum group and reveals separate origins of nif in the plant-associated Azoarcus and non-plant-associated Aromatoleum sub-groups.</title>
        <authorList>
            <person name="Lafos M."/>
            <person name="Maluk M."/>
            <person name="Batista M."/>
            <person name="Junghare M."/>
            <person name="Carmona M."/>
            <person name="Faoro H."/>
            <person name="Cruz L.M."/>
            <person name="Battistoni F."/>
            <person name="De Souza E."/>
            <person name="Pedrosa F."/>
            <person name="Chen W.-M."/>
            <person name="Poole P.S."/>
            <person name="Dixon R.A."/>
            <person name="James E.K."/>
        </authorList>
    </citation>
    <scope>NUCLEOTIDE SEQUENCE</scope>
    <source>
        <strain evidence="1">NSC3</strain>
    </source>
</reference>
<dbReference type="AlphaFoldDB" id="A0A972F7Q0"/>
<evidence type="ECO:0000313" key="2">
    <source>
        <dbReference type="Proteomes" id="UP000599523"/>
    </source>
</evidence>
<gene>
    <name evidence="1" type="ORF">GPA21_10480</name>
</gene>
<keyword evidence="2" id="KW-1185">Reference proteome</keyword>
<proteinExistence type="predicted"/>
<accession>A0A972F7Q0</accession>
<name>A0A972F7Q0_9RHOO</name>
<dbReference type="InterPro" id="IPR016875">
    <property type="entry name" value="UCP028200"/>
</dbReference>
<dbReference type="PIRSF" id="PIRSF028200">
    <property type="entry name" value="UCP028200"/>
    <property type="match status" value="1"/>
</dbReference>
<dbReference type="Pfam" id="PF19795">
    <property type="entry name" value="DUF6279"/>
    <property type="match status" value="1"/>
</dbReference>
<evidence type="ECO:0000313" key="1">
    <source>
        <dbReference type="EMBL" id="NMG03394.1"/>
    </source>
</evidence>
<protein>
    <recommendedName>
        <fullName evidence="3">Lipoprotein</fullName>
    </recommendedName>
</protein>
<sequence>MPRLYKWILGVLVATLMTGCGVRYAYSQLDWLVPRYVRDYVTLDRVQRAELDARLAERLQWHCASELPAYSSFLRELDRSLLNGGVDGEELVMFVTQAESLWFNLVVALAPDVSDLLATLDADQIVELAQAFEKRNGKARSEYLEPDEAERQAQRVERMERRLRPWLGRMNAAQSEELGRWSASLLPTTEAWLENRMVWQSRLLALLQEERDPGVFRKSVTELLVAPDAGWPEDYRAAVESNRDATLALFVRLFELADEPQRERLSRRLTSFAGQFDRLACASTDSSRG</sequence>
<organism evidence="1 2">
    <name type="scientific">Azoarcus taiwanensis</name>
    <dbReference type="NCBI Taxonomy" id="666964"/>
    <lineage>
        <taxon>Bacteria</taxon>
        <taxon>Pseudomonadati</taxon>
        <taxon>Pseudomonadota</taxon>
        <taxon>Betaproteobacteria</taxon>
        <taxon>Rhodocyclales</taxon>
        <taxon>Zoogloeaceae</taxon>
        <taxon>Azoarcus</taxon>
    </lineage>
</organism>
<comment type="caution">
    <text evidence="1">The sequence shown here is derived from an EMBL/GenBank/DDBJ whole genome shotgun (WGS) entry which is preliminary data.</text>
</comment>
<dbReference type="RefSeq" id="WP_168988144.1">
    <property type="nucleotide sequence ID" value="NZ_CAWPHM010000280.1"/>
</dbReference>
<dbReference type="Proteomes" id="UP000599523">
    <property type="component" value="Unassembled WGS sequence"/>
</dbReference>
<dbReference type="PROSITE" id="PS51257">
    <property type="entry name" value="PROKAR_LIPOPROTEIN"/>
    <property type="match status" value="1"/>
</dbReference>
<dbReference type="EMBL" id="WTVM01000054">
    <property type="protein sequence ID" value="NMG03394.1"/>
    <property type="molecule type" value="Genomic_DNA"/>
</dbReference>
<evidence type="ECO:0008006" key="3">
    <source>
        <dbReference type="Google" id="ProtNLM"/>
    </source>
</evidence>